<sequence length="121" mass="13840">MTFQRHLQAMGLELLLNFSKAKVPIALTAFTKAKKIQQKIGNSVSFVTFVSYLLIFNTILNLICGLTSNSSSTKKQLQDLYAIRFFSWSTVWFVVLTLYDSQGSETVHQKHDPRGDFRNFI</sequence>
<accession>A0A8X6JPG6</accession>
<gene>
    <name evidence="2" type="ORF">TNCT_90651</name>
</gene>
<feature type="transmembrane region" description="Helical" evidence="1">
    <location>
        <begin position="44"/>
        <end position="68"/>
    </location>
</feature>
<reference evidence="2" key="1">
    <citation type="submission" date="2020-07" db="EMBL/GenBank/DDBJ databases">
        <title>Multicomponent nature underlies the extraordinary mechanical properties of spider dragline silk.</title>
        <authorList>
            <person name="Kono N."/>
            <person name="Nakamura H."/>
            <person name="Mori M."/>
            <person name="Yoshida Y."/>
            <person name="Ohtoshi R."/>
            <person name="Malay A.D."/>
            <person name="Moran D.A.P."/>
            <person name="Tomita M."/>
            <person name="Numata K."/>
            <person name="Arakawa K."/>
        </authorList>
    </citation>
    <scope>NUCLEOTIDE SEQUENCE</scope>
</reference>
<organism evidence="2 3">
    <name type="scientific">Trichonephila clavata</name>
    <name type="common">Joro spider</name>
    <name type="synonym">Nephila clavata</name>
    <dbReference type="NCBI Taxonomy" id="2740835"/>
    <lineage>
        <taxon>Eukaryota</taxon>
        <taxon>Metazoa</taxon>
        <taxon>Ecdysozoa</taxon>
        <taxon>Arthropoda</taxon>
        <taxon>Chelicerata</taxon>
        <taxon>Arachnida</taxon>
        <taxon>Araneae</taxon>
        <taxon>Araneomorphae</taxon>
        <taxon>Entelegynae</taxon>
        <taxon>Araneoidea</taxon>
        <taxon>Nephilidae</taxon>
        <taxon>Trichonephila</taxon>
    </lineage>
</organism>
<evidence type="ECO:0000313" key="3">
    <source>
        <dbReference type="Proteomes" id="UP000887116"/>
    </source>
</evidence>
<keyword evidence="3" id="KW-1185">Reference proteome</keyword>
<name>A0A8X6JPG6_TRICU</name>
<comment type="caution">
    <text evidence="2">The sequence shown here is derived from an EMBL/GenBank/DDBJ whole genome shotgun (WGS) entry which is preliminary data.</text>
</comment>
<keyword evidence="1" id="KW-0812">Transmembrane</keyword>
<protein>
    <submittedName>
        <fullName evidence="2">Uncharacterized protein</fullName>
    </submittedName>
</protein>
<dbReference type="Proteomes" id="UP000887116">
    <property type="component" value="Unassembled WGS sequence"/>
</dbReference>
<evidence type="ECO:0000313" key="2">
    <source>
        <dbReference type="EMBL" id="GFR33728.1"/>
    </source>
</evidence>
<dbReference type="AlphaFoldDB" id="A0A8X6JPG6"/>
<feature type="transmembrane region" description="Helical" evidence="1">
    <location>
        <begin position="80"/>
        <end position="99"/>
    </location>
</feature>
<evidence type="ECO:0000256" key="1">
    <source>
        <dbReference type="SAM" id="Phobius"/>
    </source>
</evidence>
<keyword evidence="1" id="KW-1133">Transmembrane helix</keyword>
<keyword evidence="1" id="KW-0472">Membrane</keyword>
<proteinExistence type="predicted"/>
<dbReference type="EMBL" id="BMAO01029720">
    <property type="protein sequence ID" value="GFR33728.1"/>
    <property type="molecule type" value="Genomic_DNA"/>
</dbReference>